<dbReference type="AlphaFoldDB" id="A0A179S224"/>
<gene>
    <name evidence="1" type="ORF">A5481_28560</name>
</gene>
<reference evidence="1 2" key="1">
    <citation type="submission" date="2016-04" db="EMBL/GenBank/DDBJ databases">
        <authorList>
            <person name="Evans L.H."/>
            <person name="Alamgir A."/>
            <person name="Owens N."/>
            <person name="Weber N.D."/>
            <person name="Virtaneva K."/>
            <person name="Barbian K."/>
            <person name="Babar A."/>
            <person name="Rosenke K."/>
        </authorList>
    </citation>
    <scope>NUCLEOTIDE SEQUENCE [LARGE SCALE GENOMIC DNA]</scope>
    <source>
        <strain evidence="1 2">PMB02</strain>
    </source>
</reference>
<dbReference type="RefSeq" id="WP_053082439.1">
    <property type="nucleotide sequence ID" value="NZ_LWHQ01000074.1"/>
</dbReference>
<evidence type="ECO:0000313" key="1">
    <source>
        <dbReference type="EMBL" id="OAS16187.1"/>
    </source>
</evidence>
<dbReference type="InterPro" id="IPR029063">
    <property type="entry name" value="SAM-dependent_MTases_sf"/>
</dbReference>
<sequence length="260" mass="27596">MERISGQPGTPSRPPEIVDDGIDPLELYASGIDASDYVERIAPLLRAALPRVGDLLDVGAGGGQLGAALRDPDAAWTAIEPAPAMQARLQALVPPPVLVPAAWRDADLAAGFADTVLAANMPGPLTEAAPFLARCRAWARRNVVWLVPAQNGPRSLCLAGCLPREWHGEDETPGVDIVLRHLPRADHPAIVARVDWTFRAIVPSVPGIAAYLASRLGWEADDPRRPALSGHLAAQAEPVPGGHRLSVPRSSAVLVWRTNS</sequence>
<organism evidence="1 2">
    <name type="scientific">Methylobacterium platani</name>
    <dbReference type="NCBI Taxonomy" id="427683"/>
    <lineage>
        <taxon>Bacteria</taxon>
        <taxon>Pseudomonadati</taxon>
        <taxon>Pseudomonadota</taxon>
        <taxon>Alphaproteobacteria</taxon>
        <taxon>Hyphomicrobiales</taxon>
        <taxon>Methylobacteriaceae</taxon>
        <taxon>Methylobacterium</taxon>
    </lineage>
</organism>
<protein>
    <recommendedName>
        <fullName evidence="3">Methyltransferase type 11</fullName>
    </recommendedName>
</protein>
<evidence type="ECO:0008006" key="3">
    <source>
        <dbReference type="Google" id="ProtNLM"/>
    </source>
</evidence>
<name>A0A179S224_9HYPH</name>
<dbReference type="SUPFAM" id="SSF53335">
    <property type="entry name" value="S-adenosyl-L-methionine-dependent methyltransferases"/>
    <property type="match status" value="1"/>
</dbReference>
<accession>A0A179S224</accession>
<proteinExistence type="predicted"/>
<dbReference type="STRING" id="427683.A5481_28560"/>
<dbReference type="Proteomes" id="UP000078316">
    <property type="component" value="Unassembled WGS sequence"/>
</dbReference>
<evidence type="ECO:0000313" key="2">
    <source>
        <dbReference type="Proteomes" id="UP000078316"/>
    </source>
</evidence>
<dbReference type="EMBL" id="LWHQ01000074">
    <property type="protein sequence ID" value="OAS16187.1"/>
    <property type="molecule type" value="Genomic_DNA"/>
</dbReference>
<dbReference type="OrthoDB" id="7989976at2"/>
<dbReference type="Gene3D" id="3.40.50.150">
    <property type="entry name" value="Vaccinia Virus protein VP39"/>
    <property type="match status" value="1"/>
</dbReference>
<comment type="caution">
    <text evidence="1">The sequence shown here is derived from an EMBL/GenBank/DDBJ whole genome shotgun (WGS) entry which is preliminary data.</text>
</comment>